<evidence type="ECO:0000313" key="1">
    <source>
        <dbReference type="EMBL" id="VDO86073.1"/>
    </source>
</evidence>
<evidence type="ECO:0000313" key="2">
    <source>
        <dbReference type="Proteomes" id="UP000050761"/>
    </source>
</evidence>
<gene>
    <name evidence="1" type="ORF">HPBE_LOCUS10710</name>
</gene>
<evidence type="ECO:0000313" key="3">
    <source>
        <dbReference type="WBParaSite" id="HPBE_0001070901-mRNA-1"/>
    </source>
</evidence>
<keyword evidence="2" id="KW-1185">Reference proteome</keyword>
<accession>A0A3P8A563</accession>
<sequence>MVLKENGGDEKSILVIRGDVRDEEVMKEIVDGTVQTFGRLDVLACVLQSFAYPNIITLVRSEVRQRKKKQKRELQSEFCWDLKSLNRKQGPGKPTLAYQYC</sequence>
<dbReference type="OrthoDB" id="47007at2759"/>
<organism evidence="2 3">
    <name type="scientific">Heligmosomoides polygyrus</name>
    <name type="common">Parasitic roundworm</name>
    <dbReference type="NCBI Taxonomy" id="6339"/>
    <lineage>
        <taxon>Eukaryota</taxon>
        <taxon>Metazoa</taxon>
        <taxon>Ecdysozoa</taxon>
        <taxon>Nematoda</taxon>
        <taxon>Chromadorea</taxon>
        <taxon>Rhabditida</taxon>
        <taxon>Rhabditina</taxon>
        <taxon>Rhabditomorpha</taxon>
        <taxon>Strongyloidea</taxon>
        <taxon>Heligmosomidae</taxon>
        <taxon>Heligmosomoides</taxon>
    </lineage>
</organism>
<reference evidence="3" key="2">
    <citation type="submission" date="2019-09" db="UniProtKB">
        <authorList>
            <consortium name="WormBaseParasite"/>
        </authorList>
    </citation>
    <scope>IDENTIFICATION</scope>
</reference>
<dbReference type="Proteomes" id="UP000050761">
    <property type="component" value="Unassembled WGS sequence"/>
</dbReference>
<dbReference type="EMBL" id="UZAH01026852">
    <property type="protein sequence ID" value="VDO86073.1"/>
    <property type="molecule type" value="Genomic_DNA"/>
</dbReference>
<dbReference type="WBParaSite" id="HPBE_0001070901-mRNA-1">
    <property type="protein sequence ID" value="HPBE_0001070901-mRNA-1"/>
    <property type="gene ID" value="HPBE_0001070901"/>
</dbReference>
<reference evidence="1 2" key="1">
    <citation type="submission" date="2018-11" db="EMBL/GenBank/DDBJ databases">
        <authorList>
            <consortium name="Pathogen Informatics"/>
        </authorList>
    </citation>
    <scope>NUCLEOTIDE SEQUENCE [LARGE SCALE GENOMIC DNA]</scope>
</reference>
<name>A0A183FS36_HELPZ</name>
<proteinExistence type="predicted"/>
<dbReference type="Gene3D" id="3.40.50.720">
    <property type="entry name" value="NAD(P)-binding Rossmann-like Domain"/>
    <property type="match status" value="1"/>
</dbReference>
<protein>
    <submittedName>
        <fullName evidence="3">Alba domain-containing protein</fullName>
    </submittedName>
</protein>
<dbReference type="AlphaFoldDB" id="A0A183FS36"/>
<accession>A0A183FS36</accession>